<dbReference type="PANTHER" id="PTHR37422:SF13">
    <property type="entry name" value="LIPOPOLYSACCHARIDE BIOSYNTHESIS PROTEIN PA4999-RELATED"/>
    <property type="match status" value="1"/>
</dbReference>
<feature type="transmembrane region" description="Helical" evidence="6">
    <location>
        <begin position="228"/>
        <end position="245"/>
    </location>
</feature>
<evidence type="ECO:0000256" key="2">
    <source>
        <dbReference type="ARBA" id="ARBA00022692"/>
    </source>
</evidence>
<dbReference type="GO" id="GO:0016020">
    <property type="term" value="C:membrane"/>
    <property type="evidence" value="ECO:0007669"/>
    <property type="project" value="UniProtKB-SubCell"/>
</dbReference>
<feature type="transmembrane region" description="Helical" evidence="6">
    <location>
        <begin position="206"/>
        <end position="222"/>
    </location>
</feature>
<feature type="transmembrane region" description="Helical" evidence="6">
    <location>
        <begin position="252"/>
        <end position="271"/>
    </location>
</feature>
<gene>
    <name evidence="8" type="ORF">SAMN05445756_1376</name>
</gene>
<protein>
    <submittedName>
        <fullName evidence="8">O-antigen ligase</fullName>
    </submittedName>
</protein>
<dbReference type="RefSeq" id="WP_088818220.1">
    <property type="nucleotide sequence ID" value="NZ_FYEZ01000001.1"/>
</dbReference>
<dbReference type="InterPro" id="IPR007016">
    <property type="entry name" value="O-antigen_ligase-rel_domated"/>
</dbReference>
<feature type="transmembrane region" description="Helical" evidence="6">
    <location>
        <begin position="60"/>
        <end position="78"/>
    </location>
</feature>
<keyword evidence="3 6" id="KW-1133">Transmembrane helix</keyword>
<feature type="transmembrane region" description="Helical" evidence="6">
    <location>
        <begin position="172"/>
        <end position="194"/>
    </location>
</feature>
<dbReference type="GO" id="GO:0016874">
    <property type="term" value="F:ligase activity"/>
    <property type="evidence" value="ECO:0007669"/>
    <property type="project" value="UniProtKB-KW"/>
</dbReference>
<organism evidence="8 9">
    <name type="scientific">Kytococcus aerolatus</name>
    <dbReference type="NCBI Taxonomy" id="592308"/>
    <lineage>
        <taxon>Bacteria</taxon>
        <taxon>Bacillati</taxon>
        <taxon>Actinomycetota</taxon>
        <taxon>Actinomycetes</taxon>
        <taxon>Micrococcales</taxon>
        <taxon>Kytococcaceae</taxon>
        <taxon>Kytococcus</taxon>
    </lineage>
</organism>
<feature type="transmembrane region" description="Helical" evidence="6">
    <location>
        <begin position="29"/>
        <end position="48"/>
    </location>
</feature>
<keyword evidence="4 6" id="KW-0472">Membrane</keyword>
<dbReference type="InterPro" id="IPR011990">
    <property type="entry name" value="TPR-like_helical_dom_sf"/>
</dbReference>
<feature type="transmembrane region" description="Helical" evidence="6">
    <location>
        <begin position="124"/>
        <end position="142"/>
    </location>
</feature>
<dbReference type="PANTHER" id="PTHR37422">
    <property type="entry name" value="TEICHURONIC ACID BIOSYNTHESIS PROTEIN TUAE"/>
    <property type="match status" value="1"/>
</dbReference>
<evidence type="ECO:0000256" key="5">
    <source>
        <dbReference type="SAM" id="MobiDB-lite"/>
    </source>
</evidence>
<evidence type="ECO:0000256" key="6">
    <source>
        <dbReference type="SAM" id="Phobius"/>
    </source>
</evidence>
<evidence type="ECO:0000259" key="7">
    <source>
        <dbReference type="Pfam" id="PF04932"/>
    </source>
</evidence>
<dbReference type="Pfam" id="PF04932">
    <property type="entry name" value="Wzy_C"/>
    <property type="match status" value="1"/>
</dbReference>
<proteinExistence type="predicted"/>
<dbReference type="InterPro" id="IPR051533">
    <property type="entry name" value="WaaL-like"/>
</dbReference>
<evidence type="ECO:0000313" key="8">
    <source>
        <dbReference type="EMBL" id="SNC65601.1"/>
    </source>
</evidence>
<dbReference type="EMBL" id="FYEZ01000001">
    <property type="protein sequence ID" value="SNC65601.1"/>
    <property type="molecule type" value="Genomic_DNA"/>
</dbReference>
<accession>A0A212TIF4</accession>
<evidence type="ECO:0000256" key="4">
    <source>
        <dbReference type="ARBA" id="ARBA00023136"/>
    </source>
</evidence>
<dbReference type="Gene3D" id="1.25.40.10">
    <property type="entry name" value="Tetratricopeptide repeat domain"/>
    <property type="match status" value="1"/>
</dbReference>
<keyword evidence="9" id="KW-1185">Reference proteome</keyword>
<dbReference type="OrthoDB" id="5150275at2"/>
<feature type="region of interest" description="Disordered" evidence="5">
    <location>
        <begin position="1"/>
        <end position="25"/>
    </location>
</feature>
<feature type="compositionally biased region" description="Low complexity" evidence="5">
    <location>
        <begin position="1"/>
        <end position="17"/>
    </location>
</feature>
<dbReference type="SUPFAM" id="SSF48452">
    <property type="entry name" value="TPR-like"/>
    <property type="match status" value="1"/>
</dbReference>
<dbReference type="Proteomes" id="UP000198122">
    <property type="component" value="Unassembled WGS sequence"/>
</dbReference>
<feature type="transmembrane region" description="Helical" evidence="6">
    <location>
        <begin position="342"/>
        <end position="370"/>
    </location>
</feature>
<feature type="domain" description="O-antigen ligase-related" evidence="7">
    <location>
        <begin position="212"/>
        <end position="357"/>
    </location>
</feature>
<evidence type="ECO:0000313" key="9">
    <source>
        <dbReference type="Proteomes" id="UP000198122"/>
    </source>
</evidence>
<name>A0A212TIF4_9MICO</name>
<feature type="transmembrane region" description="Helical" evidence="6">
    <location>
        <begin position="457"/>
        <end position="480"/>
    </location>
</feature>
<dbReference type="AlphaFoldDB" id="A0A212TIF4"/>
<keyword evidence="2 6" id="KW-0812">Transmembrane</keyword>
<evidence type="ECO:0000256" key="3">
    <source>
        <dbReference type="ARBA" id="ARBA00022989"/>
    </source>
</evidence>
<sequence>MDTLDPAPARRSAAPPRAGRDASSERSGLGALAAVAGVVLLLGVLPLVSTPETLDVREPVRRVVIALALAAGVVTWWADREDPHLPRAVWWAMGVVALTVVAATAASDATWLSVVGRFPRDEGLLMILAYLAMLPAGALLLRRPMVRRVAVWSATLSGWVLVSMGLRDALGGAYRVVTALGNASTVGIWGLMLATWLGWIAWRERSWVALAGAVAGGLLVILGASRGAMLGLFCAGALALVVVARTEGVRRARVPAAVVLGSAVLVLLLPITRDRIFMEQEGAGTNITVRLMMWRHTARMIAESPLLGVGPSRWVAESAGGYGPEWEAVAAPGVRLDGVHNVVLQTAVAIGLVGLAAVTLLAAVVAHVLLRTALRPVGDHREGRARLGPQSSWSPAALCVGVGMAAALMFAYTEPVFVVPGAFIVGGGLSAAHAASAGGTTPRDAAVPWRSRRWRPLAHLVVTGVVAVMVVGTLLDWAAYRQARLAVASQSPVVGAQHAQRAADLAPWDPNVGARTGTALTDLAAGRTPWNPSYGPAPVPQATLLSASCPRLGGDQDCLASQAIALSQAGRPVEAVRLANRAVDLGPESHRARVAQHQVLLAAGRPDLAVAAATEHVQRNPHVFTAWRMLAASQQASGDLPAAQQSMVRADEELAAFRDR</sequence>
<comment type="subcellular location">
    <subcellularLocation>
        <location evidence="1">Membrane</location>
        <topology evidence="1">Multi-pass membrane protein</topology>
    </subcellularLocation>
</comment>
<keyword evidence="8" id="KW-0436">Ligase</keyword>
<feature type="transmembrane region" description="Helical" evidence="6">
    <location>
        <begin position="417"/>
        <end position="436"/>
    </location>
</feature>
<feature type="transmembrane region" description="Helical" evidence="6">
    <location>
        <begin position="90"/>
        <end position="112"/>
    </location>
</feature>
<reference evidence="8 9" key="1">
    <citation type="submission" date="2017-06" db="EMBL/GenBank/DDBJ databases">
        <authorList>
            <person name="Kim H.J."/>
            <person name="Triplett B.A."/>
        </authorList>
    </citation>
    <scope>NUCLEOTIDE SEQUENCE [LARGE SCALE GENOMIC DNA]</scope>
    <source>
        <strain evidence="8 9">DSM 22179</strain>
    </source>
</reference>
<feature type="transmembrane region" description="Helical" evidence="6">
    <location>
        <begin position="149"/>
        <end position="166"/>
    </location>
</feature>
<evidence type="ECO:0000256" key="1">
    <source>
        <dbReference type="ARBA" id="ARBA00004141"/>
    </source>
</evidence>
<feature type="transmembrane region" description="Helical" evidence="6">
    <location>
        <begin position="391"/>
        <end position="411"/>
    </location>
</feature>